<sequence length="121" mass="13680">MVLLDGFNACKYYISSKCLRGEQCHFWNEQPEDFKENQRRWIQNRLENAQMLLILPWSRIFCDWLVESLGEEFLASGTGVVDVAGGKGDIPVKLLIQRGIQTTLIDPVSSGNLPHVTLNAS</sequence>
<evidence type="ECO:0000313" key="1">
    <source>
        <dbReference type="EMBL" id="KAI9913711.1"/>
    </source>
</evidence>
<reference evidence="1 2" key="1">
    <citation type="journal article" date="2022" name="bioRxiv">
        <title>The genome of the oomycete Peronosclerospora sorghi, a cosmopolitan pathogen of maize and sorghum, is inflated with dispersed pseudogenes.</title>
        <authorList>
            <person name="Fletcher K."/>
            <person name="Martin F."/>
            <person name="Isakeit T."/>
            <person name="Cavanaugh K."/>
            <person name="Magill C."/>
            <person name="Michelmore R."/>
        </authorList>
    </citation>
    <scope>NUCLEOTIDE SEQUENCE [LARGE SCALE GENOMIC DNA]</scope>
    <source>
        <strain evidence="1">P6</strain>
    </source>
</reference>
<protein>
    <submittedName>
        <fullName evidence="1">Uncharacterized protein</fullName>
    </submittedName>
</protein>
<dbReference type="EMBL" id="CM047583">
    <property type="protein sequence ID" value="KAI9913711.1"/>
    <property type="molecule type" value="Genomic_DNA"/>
</dbReference>
<evidence type="ECO:0000313" key="2">
    <source>
        <dbReference type="Proteomes" id="UP001163321"/>
    </source>
</evidence>
<organism evidence="1 2">
    <name type="scientific">Peronosclerospora sorghi</name>
    <dbReference type="NCBI Taxonomy" id="230839"/>
    <lineage>
        <taxon>Eukaryota</taxon>
        <taxon>Sar</taxon>
        <taxon>Stramenopiles</taxon>
        <taxon>Oomycota</taxon>
        <taxon>Peronosporomycetes</taxon>
        <taxon>Peronosporales</taxon>
        <taxon>Peronosporaceae</taxon>
        <taxon>Peronosclerospora</taxon>
    </lineage>
</organism>
<gene>
    <name evidence="1" type="ORF">PsorP6_005346</name>
</gene>
<accession>A0ACC0W6Q6</accession>
<comment type="caution">
    <text evidence="1">The sequence shown here is derived from an EMBL/GenBank/DDBJ whole genome shotgun (WGS) entry which is preliminary data.</text>
</comment>
<keyword evidence="2" id="KW-1185">Reference proteome</keyword>
<name>A0ACC0W6Q6_9STRA</name>
<proteinExistence type="predicted"/>
<dbReference type="Proteomes" id="UP001163321">
    <property type="component" value="Chromosome 4"/>
</dbReference>